<reference evidence="2" key="1">
    <citation type="submission" date="2022-07" db="EMBL/GenBank/DDBJ databases">
        <title>Complete genome sequence of Salinispirillum sp. LH10-3-1 capable of multiple carbohydrate inversion isolated from a soda lake.</title>
        <authorList>
            <person name="Liu J."/>
            <person name="Zhai Y."/>
            <person name="Zhang H."/>
            <person name="Yang H."/>
            <person name="Qu J."/>
            <person name="Li J."/>
        </authorList>
    </citation>
    <scope>NUCLEOTIDE SEQUENCE</scope>
    <source>
        <strain evidence="2">LH 10-3-1</strain>
    </source>
</reference>
<dbReference type="NCBIfam" id="TIGR01552">
    <property type="entry name" value="phd_fam"/>
    <property type="match status" value="1"/>
</dbReference>
<dbReference type="EMBL" id="CP101717">
    <property type="protein sequence ID" value="WLD58950.1"/>
    <property type="molecule type" value="Genomic_DNA"/>
</dbReference>
<sequence length="85" mass="9572">MNTLTANELKTKGISAVEARLKVDEEVIISVRGKDLYVVMDVEKYAKLREYELTIALQEAKADVEAGRYVTESVAEHMKRVADDI</sequence>
<protein>
    <submittedName>
        <fullName evidence="2">Type II toxin-antitoxin system Phd/YefM family antitoxin</fullName>
    </submittedName>
</protein>
<gene>
    <name evidence="2" type="ORF">NFC81_03960</name>
</gene>
<accession>A0AB38YJE0</accession>
<comment type="similarity">
    <text evidence="1">Belongs to the phD/YefM antitoxin family.</text>
</comment>
<dbReference type="SUPFAM" id="SSF143120">
    <property type="entry name" value="YefM-like"/>
    <property type="match status" value="1"/>
</dbReference>
<name>A0AB38YJE0_9GAMM</name>
<dbReference type="InterPro" id="IPR036165">
    <property type="entry name" value="YefM-like_sf"/>
</dbReference>
<dbReference type="AlphaFoldDB" id="A0AB38YJE0"/>
<organism evidence="2">
    <name type="scientific">Salinispirillum sp. LH 10-3-1</name>
    <dbReference type="NCBI Taxonomy" id="2952525"/>
    <lineage>
        <taxon>Bacteria</taxon>
        <taxon>Pseudomonadati</taxon>
        <taxon>Pseudomonadota</taxon>
        <taxon>Gammaproteobacteria</taxon>
        <taxon>Oceanospirillales</taxon>
        <taxon>Saccharospirillaceae</taxon>
        <taxon>Salinispirillum</taxon>
    </lineage>
</organism>
<evidence type="ECO:0000256" key="1">
    <source>
        <dbReference type="ARBA" id="ARBA00009981"/>
    </source>
</evidence>
<evidence type="ECO:0000313" key="2">
    <source>
        <dbReference type="EMBL" id="WLD58950.1"/>
    </source>
</evidence>
<dbReference type="RefSeq" id="WP_304996238.1">
    <property type="nucleotide sequence ID" value="NZ_CP101717.1"/>
</dbReference>
<proteinExistence type="inferred from homology"/>